<name>A0AA41W4W8_9GAMM</name>
<keyword evidence="8" id="KW-0282">Flagellum</keyword>
<evidence type="ECO:0000256" key="2">
    <source>
        <dbReference type="ARBA" id="ARBA00004613"/>
    </source>
</evidence>
<sequence length="430" mass="47396">MRVSTFQFYQSNTNNILDKQSRVNDQIIHLSEGKRVIVGSDDSVATNSILNYKQEIRVTDQYQRNGDFAESRLRAEETALGSAETVLLRIKELTLQGNNGALGAEERDAIAQELEARLEELLSLSNTKDEGGNYVFAGFQTSIKPFEQQPDSSVIYNGDQGQRETNLGPSVTITTNDSGQDVFVEIPNSVGHFRPEYGPNTTGLYGPINAGKAFVDSATIVDPSQYDTAAFPPPYTISFQEDPVTLEMGYYVTDSSGAYIEPAQPAPIPPALAVTNPYVPGEKISIVNDSVEFILTGDPVDGDVIELGEQDSKDVFETVNEVIDWLRSPRGTDEQRNQLQVDIGHLIEDLDSSFNHITAIHASVGSRLQVVDSQNSINQDYVLTIETARIQLEDLDIAEATTEFKRQEIALQAAQASFAQLQNLTLFQYI</sequence>
<dbReference type="NCBIfam" id="TIGR02550">
    <property type="entry name" value="flagell_flgL"/>
    <property type="match status" value="1"/>
</dbReference>
<comment type="caution">
    <text evidence="8">The sequence shown here is derived from an EMBL/GenBank/DDBJ whole genome shotgun (WGS) entry which is preliminary data.</text>
</comment>
<dbReference type="SUPFAM" id="SSF64518">
    <property type="entry name" value="Phase 1 flagellin"/>
    <property type="match status" value="1"/>
</dbReference>
<reference evidence="8 9" key="1">
    <citation type="journal article" date="2013" name="Antonie Van Leeuwenhoek">
        <title>Echinimonas agarilytica gen. nov., sp. nov., a new gammaproteobacterium isolated from the sea urchin Strongylocentrotus intermedius.</title>
        <authorList>
            <person name="Nedashkovskaya O.I."/>
            <person name="Stenkova A.M."/>
            <person name="Zhukova N.V."/>
            <person name="Van Trappen S."/>
            <person name="Lee J.S."/>
            <person name="Kim S.B."/>
        </authorList>
    </citation>
    <scope>NUCLEOTIDE SEQUENCE [LARGE SCALE GENOMIC DNA]</scope>
    <source>
        <strain evidence="8 9">KMM 6351</strain>
    </source>
</reference>
<dbReference type="InterPro" id="IPR046358">
    <property type="entry name" value="Flagellin_C"/>
</dbReference>
<keyword evidence="9" id="KW-1185">Reference proteome</keyword>
<keyword evidence="5" id="KW-0975">Bacterial flagellum</keyword>
<dbReference type="AlphaFoldDB" id="A0AA41W4W8"/>
<dbReference type="Pfam" id="PF00669">
    <property type="entry name" value="Flagellin_N"/>
    <property type="match status" value="1"/>
</dbReference>
<dbReference type="Gene3D" id="1.20.1330.10">
    <property type="entry name" value="f41 fragment of flagellin, N-terminal domain"/>
    <property type="match status" value="2"/>
</dbReference>
<keyword evidence="4" id="KW-0964">Secreted</keyword>
<accession>A0AA41W4W8</accession>
<comment type="subcellular location">
    <subcellularLocation>
        <location evidence="1">Bacterial flagellum</location>
    </subcellularLocation>
    <subcellularLocation>
        <location evidence="2">Secreted</location>
    </subcellularLocation>
</comment>
<evidence type="ECO:0000313" key="8">
    <source>
        <dbReference type="EMBL" id="MCM2678945.1"/>
    </source>
</evidence>
<dbReference type="PANTHER" id="PTHR42792:SF1">
    <property type="entry name" value="FLAGELLAR HOOK-ASSOCIATED PROTEIN 3"/>
    <property type="match status" value="1"/>
</dbReference>
<dbReference type="Proteomes" id="UP001165393">
    <property type="component" value="Unassembled WGS sequence"/>
</dbReference>
<comment type="similarity">
    <text evidence="3">Belongs to the bacterial flagellin family.</text>
</comment>
<dbReference type="InterPro" id="IPR001029">
    <property type="entry name" value="Flagellin_N"/>
</dbReference>
<dbReference type="GO" id="GO:0071973">
    <property type="term" value="P:bacterial-type flagellum-dependent cell motility"/>
    <property type="evidence" value="ECO:0007669"/>
    <property type="project" value="InterPro"/>
</dbReference>
<evidence type="ECO:0000256" key="1">
    <source>
        <dbReference type="ARBA" id="ARBA00004365"/>
    </source>
</evidence>
<evidence type="ECO:0000313" key="9">
    <source>
        <dbReference type="Proteomes" id="UP001165393"/>
    </source>
</evidence>
<dbReference type="InterPro" id="IPR013384">
    <property type="entry name" value="Flagell_FlgL"/>
</dbReference>
<evidence type="ECO:0000256" key="3">
    <source>
        <dbReference type="ARBA" id="ARBA00005709"/>
    </source>
</evidence>
<gene>
    <name evidence="8" type="primary">flgL</name>
    <name evidence="8" type="ORF">NAF29_04550</name>
</gene>
<dbReference type="InterPro" id="IPR001492">
    <property type="entry name" value="Flagellin"/>
</dbReference>
<feature type="domain" description="Flagellin C-terminal" evidence="7">
    <location>
        <begin position="349"/>
        <end position="429"/>
    </location>
</feature>
<protein>
    <submittedName>
        <fullName evidence="8">Flagellar hook-associated protein FlgL</fullName>
    </submittedName>
</protein>
<dbReference type="Pfam" id="PF00700">
    <property type="entry name" value="Flagellin_C"/>
    <property type="match status" value="1"/>
</dbReference>
<organism evidence="8 9">
    <name type="scientific">Echinimonas agarilytica</name>
    <dbReference type="NCBI Taxonomy" id="1215918"/>
    <lineage>
        <taxon>Bacteria</taxon>
        <taxon>Pseudomonadati</taxon>
        <taxon>Pseudomonadota</taxon>
        <taxon>Gammaproteobacteria</taxon>
        <taxon>Alteromonadales</taxon>
        <taxon>Echinimonadaceae</taxon>
        <taxon>Echinimonas</taxon>
    </lineage>
</organism>
<keyword evidence="8" id="KW-0966">Cell projection</keyword>
<dbReference type="GO" id="GO:0005198">
    <property type="term" value="F:structural molecule activity"/>
    <property type="evidence" value="ECO:0007669"/>
    <property type="project" value="InterPro"/>
</dbReference>
<feature type="domain" description="Flagellin N-terminal" evidence="6">
    <location>
        <begin position="3"/>
        <end position="141"/>
    </location>
</feature>
<dbReference type="PANTHER" id="PTHR42792">
    <property type="entry name" value="FLAGELLIN"/>
    <property type="match status" value="1"/>
</dbReference>
<dbReference type="GO" id="GO:0005576">
    <property type="term" value="C:extracellular region"/>
    <property type="evidence" value="ECO:0007669"/>
    <property type="project" value="UniProtKB-SubCell"/>
</dbReference>
<evidence type="ECO:0000256" key="5">
    <source>
        <dbReference type="ARBA" id="ARBA00023143"/>
    </source>
</evidence>
<dbReference type="RefSeq" id="WP_251260315.1">
    <property type="nucleotide sequence ID" value="NZ_JAMQGP010000002.1"/>
</dbReference>
<evidence type="ECO:0000259" key="6">
    <source>
        <dbReference type="Pfam" id="PF00669"/>
    </source>
</evidence>
<evidence type="ECO:0000259" key="7">
    <source>
        <dbReference type="Pfam" id="PF00700"/>
    </source>
</evidence>
<keyword evidence="8" id="KW-0969">Cilium</keyword>
<proteinExistence type="inferred from homology"/>
<evidence type="ECO:0000256" key="4">
    <source>
        <dbReference type="ARBA" id="ARBA00022525"/>
    </source>
</evidence>
<dbReference type="EMBL" id="JAMQGP010000002">
    <property type="protein sequence ID" value="MCM2678945.1"/>
    <property type="molecule type" value="Genomic_DNA"/>
</dbReference>
<dbReference type="GO" id="GO:0009424">
    <property type="term" value="C:bacterial-type flagellum hook"/>
    <property type="evidence" value="ECO:0007669"/>
    <property type="project" value="InterPro"/>
</dbReference>